<gene>
    <name evidence="1" type="ORF">MUN79_23320</name>
</gene>
<keyword evidence="2" id="KW-1185">Reference proteome</keyword>
<dbReference type="KEGG" id="hcu:MUN79_23320"/>
<dbReference type="EMBL" id="CP095046">
    <property type="protein sequence ID" value="UOQ71514.1"/>
    <property type="molecule type" value="Genomic_DNA"/>
</dbReference>
<dbReference type="AlphaFoldDB" id="A0A8T9Q1Y3"/>
<evidence type="ECO:0000313" key="1">
    <source>
        <dbReference type="EMBL" id="UOQ71514.1"/>
    </source>
</evidence>
<organism evidence="1 2">
    <name type="scientific">Hymenobacter cellulosilyticus</name>
    <dbReference type="NCBI Taxonomy" id="2932248"/>
    <lineage>
        <taxon>Bacteria</taxon>
        <taxon>Pseudomonadati</taxon>
        <taxon>Bacteroidota</taxon>
        <taxon>Cytophagia</taxon>
        <taxon>Cytophagales</taxon>
        <taxon>Hymenobacteraceae</taxon>
        <taxon>Hymenobacter</taxon>
    </lineage>
</organism>
<accession>A0A8T9Q1Y3</accession>
<protein>
    <submittedName>
        <fullName evidence="1">Uncharacterized protein</fullName>
    </submittedName>
</protein>
<dbReference type="Proteomes" id="UP000831796">
    <property type="component" value="Chromosome"/>
</dbReference>
<reference evidence="1" key="1">
    <citation type="submission" date="2022-04" db="EMBL/GenBank/DDBJ databases">
        <title>Hymenobacter sp. isolated from the air.</title>
        <authorList>
            <person name="Won M."/>
            <person name="Lee C.-M."/>
            <person name="Woen H.-Y."/>
            <person name="Kwon S.-W."/>
        </authorList>
    </citation>
    <scope>NUCLEOTIDE SEQUENCE</scope>
    <source>
        <strain evidence="1">5116S-3</strain>
    </source>
</reference>
<name>A0A8T9Q1Y3_9BACT</name>
<evidence type="ECO:0000313" key="2">
    <source>
        <dbReference type="Proteomes" id="UP000831796"/>
    </source>
</evidence>
<sequence>MIFRFLPFLPHDEILLPDAGRFPACAGWLQPDSARYRAVDSRNGCCYARHTRGGPRRCCCPDTVAAATTPAPAAAPAASATQNLTVSFSFKPGPAGPDRKTAAHLVVKGGKGQDIDLGQFSGKPDVVTKEKAKLAGFPGDMLMGFRSYDPGSGTSYDLAVMNVGGNTLRIVQRKVEESADKTPEFQTSREVPLPANSVVQVAPAKK</sequence>
<proteinExistence type="predicted"/>
<dbReference type="RefSeq" id="WP_244674921.1">
    <property type="nucleotide sequence ID" value="NZ_CP095046.1"/>
</dbReference>